<sequence>MALSIEPSYPYTPQPFYPTKTTYHRVGFVVFQRKLPDFTTTIAPPTFTTTIALLTVPTHNRFRLVQQPGTGTGKSINLCTAVNQALQIALDSDPRSYIFGEDVGFGGVFRCTTGLADQFGKHRVFNTPLCEQGIVGFGIGLPAMGNRAIAEIQFADYSFPAFDQACFEEWSSTFLSQLTLNQSYKLYELPSRFPPPDFLILSSGLSLQKVYSSIRVTAMMSLKMNRMIKKRQPKWIYYCQSAKRNTLVSGFDSATHLSFPIILPSDRLQFSVSLHLFFLYFIWCN</sequence>
<dbReference type="GO" id="GO:0009083">
    <property type="term" value="P:branched-chain amino acid catabolic process"/>
    <property type="evidence" value="ECO:0007669"/>
    <property type="project" value="TreeGrafter"/>
</dbReference>
<dbReference type="EMBL" id="CAKMRJ010005745">
    <property type="protein sequence ID" value="CAH1453956.1"/>
    <property type="molecule type" value="Genomic_DNA"/>
</dbReference>
<dbReference type="PANTHER" id="PTHR42980:SF1">
    <property type="entry name" value="2-OXOISOVALERATE DEHYDROGENASE SUBUNIT BETA, MITOCHONDRIAL"/>
    <property type="match status" value="1"/>
</dbReference>
<dbReference type="InterPro" id="IPR005475">
    <property type="entry name" value="Transketolase-like_Pyr-bd"/>
</dbReference>
<dbReference type="PANTHER" id="PTHR42980">
    <property type="entry name" value="2-OXOISOVALERATE DEHYDROGENASE SUBUNIT BETA-RELATED"/>
    <property type="match status" value="1"/>
</dbReference>
<gene>
    <name evidence="5" type="ORF">LVIROSA_LOCUS39160</name>
</gene>
<dbReference type="AlphaFoldDB" id="A0AAU9PU94"/>
<dbReference type="Proteomes" id="UP001157418">
    <property type="component" value="Unassembled WGS sequence"/>
</dbReference>
<comment type="cofactor">
    <cofactor evidence="1">
        <name>thiamine diphosphate</name>
        <dbReference type="ChEBI" id="CHEBI:58937"/>
    </cofactor>
</comment>
<dbReference type="GO" id="GO:0003863">
    <property type="term" value="F:branched-chain 2-oxo acid dehydrogenase activity"/>
    <property type="evidence" value="ECO:0007669"/>
    <property type="project" value="UniProtKB-EC"/>
</dbReference>
<keyword evidence="2" id="KW-0560">Oxidoreductase</keyword>
<evidence type="ECO:0000256" key="1">
    <source>
        <dbReference type="ARBA" id="ARBA00001964"/>
    </source>
</evidence>
<reference evidence="5 6" key="1">
    <citation type="submission" date="2022-01" db="EMBL/GenBank/DDBJ databases">
        <authorList>
            <person name="Xiong W."/>
            <person name="Schranz E."/>
        </authorList>
    </citation>
    <scope>NUCLEOTIDE SEQUENCE [LARGE SCALE GENOMIC DNA]</scope>
</reference>
<keyword evidence="6" id="KW-1185">Reference proteome</keyword>
<comment type="catalytic activity">
    <reaction evidence="3">
        <text>N(6)-[(R)-lipoyl]-L-lysyl-[protein] + 3-methyl-2-oxobutanoate + H(+) = N(6)-[(R)-S(8)-2-methylpropanoyldihydrolipoyl]-L-lysyl-[protein] + CO2</text>
        <dbReference type="Rhea" id="RHEA:13457"/>
        <dbReference type="Rhea" id="RHEA-COMP:10474"/>
        <dbReference type="Rhea" id="RHEA-COMP:10497"/>
        <dbReference type="ChEBI" id="CHEBI:11851"/>
        <dbReference type="ChEBI" id="CHEBI:15378"/>
        <dbReference type="ChEBI" id="CHEBI:16526"/>
        <dbReference type="ChEBI" id="CHEBI:83099"/>
        <dbReference type="ChEBI" id="CHEBI:83142"/>
        <dbReference type="EC" id="1.2.4.4"/>
    </reaction>
    <physiologicalReaction direction="left-to-right" evidence="3">
        <dbReference type="Rhea" id="RHEA:13458"/>
    </physiologicalReaction>
</comment>
<dbReference type="GO" id="GO:0007584">
    <property type="term" value="P:response to nutrient"/>
    <property type="evidence" value="ECO:0007669"/>
    <property type="project" value="TreeGrafter"/>
</dbReference>
<dbReference type="Gene3D" id="3.40.50.970">
    <property type="match status" value="1"/>
</dbReference>
<dbReference type="SMART" id="SM00861">
    <property type="entry name" value="Transket_pyr"/>
    <property type="match status" value="1"/>
</dbReference>
<evidence type="ECO:0000256" key="2">
    <source>
        <dbReference type="ARBA" id="ARBA00023002"/>
    </source>
</evidence>
<dbReference type="Pfam" id="PF02779">
    <property type="entry name" value="Transket_pyr"/>
    <property type="match status" value="1"/>
</dbReference>
<proteinExistence type="predicted"/>
<dbReference type="InterPro" id="IPR029061">
    <property type="entry name" value="THDP-binding"/>
</dbReference>
<name>A0AAU9PU94_9ASTR</name>
<accession>A0AAU9PU94</accession>
<feature type="domain" description="Transketolase-like pyrimidine-binding" evidence="4">
    <location>
        <begin position="76"/>
        <end position="245"/>
    </location>
</feature>
<comment type="caution">
    <text evidence="5">The sequence shown here is derived from an EMBL/GenBank/DDBJ whole genome shotgun (WGS) entry which is preliminary data.</text>
</comment>
<organism evidence="5 6">
    <name type="scientific">Lactuca virosa</name>
    <dbReference type="NCBI Taxonomy" id="75947"/>
    <lineage>
        <taxon>Eukaryota</taxon>
        <taxon>Viridiplantae</taxon>
        <taxon>Streptophyta</taxon>
        <taxon>Embryophyta</taxon>
        <taxon>Tracheophyta</taxon>
        <taxon>Spermatophyta</taxon>
        <taxon>Magnoliopsida</taxon>
        <taxon>eudicotyledons</taxon>
        <taxon>Gunneridae</taxon>
        <taxon>Pentapetalae</taxon>
        <taxon>asterids</taxon>
        <taxon>campanulids</taxon>
        <taxon>Asterales</taxon>
        <taxon>Asteraceae</taxon>
        <taxon>Cichorioideae</taxon>
        <taxon>Cichorieae</taxon>
        <taxon>Lactucinae</taxon>
        <taxon>Lactuca</taxon>
    </lineage>
</organism>
<evidence type="ECO:0000259" key="4">
    <source>
        <dbReference type="SMART" id="SM00861"/>
    </source>
</evidence>
<evidence type="ECO:0000256" key="3">
    <source>
        <dbReference type="ARBA" id="ARBA00051764"/>
    </source>
</evidence>
<dbReference type="SUPFAM" id="SSF52518">
    <property type="entry name" value="Thiamin diphosphate-binding fold (THDP-binding)"/>
    <property type="match status" value="1"/>
</dbReference>
<evidence type="ECO:0000313" key="6">
    <source>
        <dbReference type="Proteomes" id="UP001157418"/>
    </source>
</evidence>
<protein>
    <recommendedName>
        <fullName evidence="4">Transketolase-like pyrimidine-binding domain-containing protein</fullName>
    </recommendedName>
</protein>
<evidence type="ECO:0000313" key="5">
    <source>
        <dbReference type="EMBL" id="CAH1453956.1"/>
    </source>
</evidence>